<dbReference type="EC" id="4.1.1.-" evidence="4"/>
<dbReference type="GO" id="GO:0019323">
    <property type="term" value="P:pentose catabolic process"/>
    <property type="evidence" value="ECO:0007669"/>
    <property type="project" value="TreeGrafter"/>
</dbReference>
<dbReference type="GO" id="GO:0005829">
    <property type="term" value="C:cytosol"/>
    <property type="evidence" value="ECO:0007669"/>
    <property type="project" value="TreeGrafter"/>
</dbReference>
<dbReference type="GO" id="GO:0046872">
    <property type="term" value="F:metal ion binding"/>
    <property type="evidence" value="ECO:0007669"/>
    <property type="project" value="UniProtKB-KW"/>
</dbReference>
<proteinExistence type="predicted"/>
<dbReference type="SUPFAM" id="SSF53639">
    <property type="entry name" value="AraD/HMP-PK domain-like"/>
    <property type="match status" value="1"/>
</dbReference>
<evidence type="ECO:0000313" key="5">
    <source>
        <dbReference type="Proteomes" id="UP000585638"/>
    </source>
</evidence>
<sequence>MSPASIADDLTRAGHALDAAGLVTAFGHVSARLSDEELLITPPRPLGSLVGGKFPQLSICAERIPADAPREAWMHTAIAAVRPDVGAICRAQPPAVAATAALGIPLVPLHGQGSLLGSIVPIFHNSRLIREPAIARELAAALGSASALVLRGNGAITVGATIAEAVARMWILDETAKLILAVAPHGPVRPLPAEEQSAWTATGSELLNRIWHHLTAASR</sequence>
<evidence type="ECO:0000256" key="2">
    <source>
        <dbReference type="ARBA" id="ARBA00023239"/>
    </source>
</evidence>
<keyword evidence="1" id="KW-0479">Metal-binding</keyword>
<accession>A0A7W9KNT3</accession>
<dbReference type="Gene3D" id="3.40.225.10">
    <property type="entry name" value="Class II aldolase/adducin N-terminal domain"/>
    <property type="match status" value="1"/>
</dbReference>
<protein>
    <submittedName>
        <fullName evidence="4">HCOMODA/2-hydroxy-3-carboxy-muconic semialdehyde decarboxylase</fullName>
        <ecNumber evidence="4">4.1.1.-</ecNumber>
    </submittedName>
</protein>
<dbReference type="AlphaFoldDB" id="A0A7W9KNT3"/>
<dbReference type="InterPro" id="IPR036409">
    <property type="entry name" value="Aldolase_II/adducin_N_sf"/>
</dbReference>
<dbReference type="Pfam" id="PF00596">
    <property type="entry name" value="Aldolase_II"/>
    <property type="match status" value="1"/>
</dbReference>
<keyword evidence="2 4" id="KW-0456">Lyase</keyword>
<dbReference type="InterPro" id="IPR050197">
    <property type="entry name" value="Aldolase_class_II_sugar_metab"/>
</dbReference>
<dbReference type="InterPro" id="IPR001303">
    <property type="entry name" value="Aldolase_II/adducin_N"/>
</dbReference>
<keyword evidence="5" id="KW-1185">Reference proteome</keyword>
<dbReference type="EMBL" id="JACHIR010000001">
    <property type="protein sequence ID" value="MBB5895887.1"/>
    <property type="molecule type" value="Genomic_DNA"/>
</dbReference>
<name>A0A7W9KNT3_9PSEU</name>
<evidence type="ECO:0000256" key="1">
    <source>
        <dbReference type="ARBA" id="ARBA00022723"/>
    </source>
</evidence>
<dbReference type="PANTHER" id="PTHR22789:SF0">
    <property type="entry name" value="3-OXO-TETRONATE 4-PHOSPHATE DECARBOXYLASE-RELATED"/>
    <property type="match status" value="1"/>
</dbReference>
<evidence type="ECO:0000259" key="3">
    <source>
        <dbReference type="SMART" id="SM01007"/>
    </source>
</evidence>
<dbReference type="GO" id="GO:0016832">
    <property type="term" value="F:aldehyde-lyase activity"/>
    <property type="evidence" value="ECO:0007669"/>
    <property type="project" value="TreeGrafter"/>
</dbReference>
<organism evidence="4 5">
    <name type="scientific">Kutzneria kofuensis</name>
    <dbReference type="NCBI Taxonomy" id="103725"/>
    <lineage>
        <taxon>Bacteria</taxon>
        <taxon>Bacillati</taxon>
        <taxon>Actinomycetota</taxon>
        <taxon>Actinomycetes</taxon>
        <taxon>Pseudonocardiales</taxon>
        <taxon>Pseudonocardiaceae</taxon>
        <taxon>Kutzneria</taxon>
    </lineage>
</organism>
<dbReference type="Proteomes" id="UP000585638">
    <property type="component" value="Unassembled WGS sequence"/>
</dbReference>
<comment type="caution">
    <text evidence="4">The sequence shown here is derived from an EMBL/GenBank/DDBJ whole genome shotgun (WGS) entry which is preliminary data.</text>
</comment>
<dbReference type="SMART" id="SM01007">
    <property type="entry name" value="Aldolase_II"/>
    <property type="match status" value="1"/>
</dbReference>
<reference evidence="4 5" key="1">
    <citation type="submission" date="2020-08" db="EMBL/GenBank/DDBJ databases">
        <title>Sequencing the genomes of 1000 actinobacteria strains.</title>
        <authorList>
            <person name="Klenk H.-P."/>
        </authorList>
    </citation>
    <scope>NUCLEOTIDE SEQUENCE [LARGE SCALE GENOMIC DNA]</scope>
    <source>
        <strain evidence="4 5">DSM 43851</strain>
    </source>
</reference>
<dbReference type="RefSeq" id="WP_184867623.1">
    <property type="nucleotide sequence ID" value="NZ_BAAAWY010000067.1"/>
</dbReference>
<feature type="domain" description="Class II aldolase/adducin N-terminal" evidence="3">
    <location>
        <begin position="8"/>
        <end position="180"/>
    </location>
</feature>
<evidence type="ECO:0000313" key="4">
    <source>
        <dbReference type="EMBL" id="MBB5895887.1"/>
    </source>
</evidence>
<dbReference type="PANTHER" id="PTHR22789">
    <property type="entry name" value="FUCULOSE PHOSPHATE ALDOLASE"/>
    <property type="match status" value="1"/>
</dbReference>
<gene>
    <name evidence="4" type="ORF">BJ998_007083</name>
</gene>